<reference evidence="2" key="1">
    <citation type="journal article" date="2023" name="Science">
        <title>Genome structures resolve the early diversification of teleost fishes.</title>
        <authorList>
            <person name="Parey E."/>
            <person name="Louis A."/>
            <person name="Montfort J."/>
            <person name="Bouchez O."/>
            <person name="Roques C."/>
            <person name="Iampietro C."/>
            <person name="Lluch J."/>
            <person name="Castinel A."/>
            <person name="Donnadieu C."/>
            <person name="Desvignes T."/>
            <person name="Floi Bucao C."/>
            <person name="Jouanno E."/>
            <person name="Wen M."/>
            <person name="Mejri S."/>
            <person name="Dirks R."/>
            <person name="Jansen H."/>
            <person name="Henkel C."/>
            <person name="Chen W.J."/>
            <person name="Zahm M."/>
            <person name="Cabau C."/>
            <person name="Klopp C."/>
            <person name="Thompson A.W."/>
            <person name="Robinson-Rechavi M."/>
            <person name="Braasch I."/>
            <person name="Lecointre G."/>
            <person name="Bobe J."/>
            <person name="Postlethwait J.H."/>
            <person name="Berthelot C."/>
            <person name="Roest Crollius H."/>
            <person name="Guiguen Y."/>
        </authorList>
    </citation>
    <scope>NUCLEOTIDE SEQUENCE</scope>
    <source>
        <strain evidence="2">WJC10195</strain>
    </source>
</reference>
<organism evidence="2 3">
    <name type="scientific">Synaphobranchus kaupii</name>
    <name type="common">Kaup's arrowtooth eel</name>
    <dbReference type="NCBI Taxonomy" id="118154"/>
    <lineage>
        <taxon>Eukaryota</taxon>
        <taxon>Metazoa</taxon>
        <taxon>Chordata</taxon>
        <taxon>Craniata</taxon>
        <taxon>Vertebrata</taxon>
        <taxon>Euteleostomi</taxon>
        <taxon>Actinopterygii</taxon>
        <taxon>Neopterygii</taxon>
        <taxon>Teleostei</taxon>
        <taxon>Anguilliformes</taxon>
        <taxon>Synaphobranchidae</taxon>
        <taxon>Synaphobranchus</taxon>
    </lineage>
</organism>
<name>A0A9Q1EES0_SYNKA</name>
<protein>
    <submittedName>
        <fullName evidence="2">Uncharacterized protein</fullName>
    </submittedName>
</protein>
<evidence type="ECO:0000313" key="2">
    <source>
        <dbReference type="EMBL" id="KAJ8337477.1"/>
    </source>
</evidence>
<accession>A0A9Q1EES0</accession>
<evidence type="ECO:0000313" key="3">
    <source>
        <dbReference type="Proteomes" id="UP001152622"/>
    </source>
</evidence>
<evidence type="ECO:0000256" key="1">
    <source>
        <dbReference type="SAM" id="MobiDB-lite"/>
    </source>
</evidence>
<gene>
    <name evidence="2" type="ORF">SKAU_G00364430</name>
</gene>
<feature type="region of interest" description="Disordered" evidence="1">
    <location>
        <begin position="17"/>
        <end position="44"/>
    </location>
</feature>
<dbReference type="Proteomes" id="UP001152622">
    <property type="component" value="Chromosome 18"/>
</dbReference>
<dbReference type="EMBL" id="JAINUF010000018">
    <property type="protein sequence ID" value="KAJ8337477.1"/>
    <property type="molecule type" value="Genomic_DNA"/>
</dbReference>
<proteinExistence type="predicted"/>
<comment type="caution">
    <text evidence="2">The sequence shown here is derived from an EMBL/GenBank/DDBJ whole genome shotgun (WGS) entry which is preliminary data.</text>
</comment>
<keyword evidence="3" id="KW-1185">Reference proteome</keyword>
<sequence length="82" mass="9013">MTGPVFQRFLPPRILHSDIRTGNGAQREPQAAGLPRGKRPSKRFISPQNQYLVPGLRSGRKTKRVAAFGSGVVTRETALLIC</sequence>
<dbReference type="AlphaFoldDB" id="A0A9Q1EES0"/>